<keyword evidence="2" id="KW-1185">Reference proteome</keyword>
<accession>A0ACC0Y461</accession>
<reference evidence="2" key="1">
    <citation type="journal article" date="2023" name="G3 (Bethesda)">
        <title>Genome assembly and association tests identify interacting loci associated with vigor, precocity, and sex in interspecific pistachio rootstocks.</title>
        <authorList>
            <person name="Palmer W."/>
            <person name="Jacygrad E."/>
            <person name="Sagayaradj S."/>
            <person name="Cavanaugh K."/>
            <person name="Han R."/>
            <person name="Bertier L."/>
            <person name="Beede B."/>
            <person name="Kafkas S."/>
            <person name="Golino D."/>
            <person name="Preece J."/>
            <person name="Michelmore R."/>
        </authorList>
    </citation>
    <scope>NUCLEOTIDE SEQUENCE [LARGE SCALE GENOMIC DNA]</scope>
</reference>
<proteinExistence type="predicted"/>
<organism evidence="1 2">
    <name type="scientific">Pistacia integerrima</name>
    <dbReference type="NCBI Taxonomy" id="434235"/>
    <lineage>
        <taxon>Eukaryota</taxon>
        <taxon>Viridiplantae</taxon>
        <taxon>Streptophyta</taxon>
        <taxon>Embryophyta</taxon>
        <taxon>Tracheophyta</taxon>
        <taxon>Spermatophyta</taxon>
        <taxon>Magnoliopsida</taxon>
        <taxon>eudicotyledons</taxon>
        <taxon>Gunneridae</taxon>
        <taxon>Pentapetalae</taxon>
        <taxon>rosids</taxon>
        <taxon>malvids</taxon>
        <taxon>Sapindales</taxon>
        <taxon>Anacardiaceae</taxon>
        <taxon>Pistacia</taxon>
    </lineage>
</organism>
<dbReference type="EMBL" id="CM047743">
    <property type="protein sequence ID" value="KAJ0029797.1"/>
    <property type="molecule type" value="Genomic_DNA"/>
</dbReference>
<evidence type="ECO:0000313" key="2">
    <source>
        <dbReference type="Proteomes" id="UP001163603"/>
    </source>
</evidence>
<comment type="caution">
    <text evidence="1">The sequence shown here is derived from an EMBL/GenBank/DDBJ whole genome shotgun (WGS) entry which is preliminary data.</text>
</comment>
<sequence length="724" mass="81715">MRFSLTSSPIRLFLLRSFKYPRPLCSQSACLNESISSEYPFSENPARNLEFSEKINSDFYSLRNPTFSESKHTHYTLPTLESDLTQTSVINTLLSYKNDPLSALRHFNLVEQKRGFSESLYSFGVLLHILMKSSTTHGQARNLLDQYVSGFSGPTSIALVDYLIECAKRFDFDLDSRVFNYLLDSYVKAGEKNDAFECCCRMMERNIIPRVELVNKVLTDLVKRNFIDEAKELYNKMVLRGVSGDRVKVSTFLREEKNQQNPYLDDTSNHRRNPSDFNTENHSSIDSQHIPNGVYVGGSRSYRESTTTDYQNNTFQQTGNFSGYNWNNNGQPQINPNQQISSDHHTGNFGIDHNSPSDNLQNQNAGQYQQNPDIGQCLSSSNEIHDRMVTSQVVTNPISGEESAEASESSQNNGTLEELDSFIEEGKVKEAVEVLGLLEKQCIPVDLPRLVQLMQACGEAKVLEEAKAVHEHIVRTMTPLKVSSYNRILKMYSECGSMDDAFNVFNNMGQRNLTSWDTMITGLAKNGLGEDAVDLFSQFKQAGLKPDGQMFIGIFSACSVLSDADEGMLHFESMIKDYGIIPSMKHYVSIVDMLGSIGYLYEALEFVEKMPMEPSVDVWETLMNLCRIHGNLELGDRCAELVEQLDPSRLNEKSKAGLVQASDLVEEKKVVRLSLVWHTAVHKKDVHFIVDSVGVEDIRYREKGVVSNPRAKYAAGLKENIRAQ</sequence>
<name>A0ACC0Y461_9ROSI</name>
<protein>
    <submittedName>
        <fullName evidence="1">Uncharacterized protein</fullName>
    </submittedName>
</protein>
<gene>
    <name evidence="1" type="ORF">Pint_12691</name>
</gene>
<dbReference type="Proteomes" id="UP001163603">
    <property type="component" value="Chromosome 8"/>
</dbReference>
<evidence type="ECO:0000313" key="1">
    <source>
        <dbReference type="EMBL" id="KAJ0029797.1"/>
    </source>
</evidence>